<evidence type="ECO:0000256" key="10">
    <source>
        <dbReference type="ARBA" id="ARBA00023136"/>
    </source>
</evidence>
<keyword evidence="17" id="KW-1185">Reference proteome</keyword>
<evidence type="ECO:0000256" key="13">
    <source>
        <dbReference type="SAM" id="Phobius"/>
    </source>
</evidence>
<proteinExistence type="inferred from homology"/>
<reference evidence="16 17" key="1">
    <citation type="submission" date="2020-08" db="EMBL/GenBank/DDBJ databases">
        <title>Genome sequence of Tessaracoccus defluvii JCM 17540T.</title>
        <authorList>
            <person name="Hyun D.-W."/>
            <person name="Bae J.-W."/>
        </authorList>
    </citation>
    <scope>NUCLEOTIDE SEQUENCE [LARGE SCALE GENOMIC DNA]</scope>
    <source>
        <strain evidence="16 17">JCM 17540</strain>
    </source>
</reference>
<feature type="domain" description="ABC3 transporter permease C-terminal" evidence="14">
    <location>
        <begin position="179"/>
        <end position="296"/>
    </location>
</feature>
<feature type="transmembrane region" description="Helical" evidence="13">
    <location>
        <begin position="271"/>
        <end position="293"/>
    </location>
</feature>
<keyword evidence="6 12" id="KW-1003">Cell membrane</keyword>
<protein>
    <recommendedName>
        <fullName evidence="5 12">Cell division protein FtsX</fullName>
    </recommendedName>
</protein>
<keyword evidence="11 12" id="KW-0131">Cell cycle</keyword>
<dbReference type="PANTHER" id="PTHR47755">
    <property type="entry name" value="CELL DIVISION PROTEIN FTSX"/>
    <property type="match status" value="1"/>
</dbReference>
<sequence length="300" mass="32501">MRHSLRETWSGLRRNLAMTIAVVVTMAVSLSLLGLGVMTALQVDKARASLYERISITVFLCTEKTQGGRCEPGKATTDAQREQIQRTLEGNPEVSEVVYESKEVAYAEFLKVYADSPVAGTRTVEDMQDAFRVKFDNPENYAGVVAEAQGLQGVQAVQDLASVLDPMFTWLRGIQWATIIMSSMLLLAGALQIANTIRMAAFTRRREIGIMRLVGASNVYILLPFLLESLIAAAIGVVAAGAALVAAYWFIIDQTARPAIPAVEWIGAGELLVALGTITAVGIALAIVPTLLATRKYLRI</sequence>
<evidence type="ECO:0000256" key="3">
    <source>
        <dbReference type="ARBA" id="ARBA00007379"/>
    </source>
</evidence>
<dbReference type="GO" id="GO:0051301">
    <property type="term" value="P:cell division"/>
    <property type="evidence" value="ECO:0007669"/>
    <property type="project" value="UniProtKB-KW"/>
</dbReference>
<dbReference type="Pfam" id="PF02687">
    <property type="entry name" value="FtsX"/>
    <property type="match status" value="1"/>
</dbReference>
<comment type="subunit">
    <text evidence="4">Forms a membrane-associated complex with FtsE.</text>
</comment>
<dbReference type="NCBIfam" id="NF038346">
    <property type="entry name" value="FtsX_actino"/>
    <property type="match status" value="1"/>
</dbReference>
<evidence type="ECO:0000256" key="4">
    <source>
        <dbReference type="ARBA" id="ARBA00011160"/>
    </source>
</evidence>
<evidence type="ECO:0000313" key="17">
    <source>
        <dbReference type="Proteomes" id="UP000516117"/>
    </source>
</evidence>
<dbReference type="PANTHER" id="PTHR47755:SF1">
    <property type="entry name" value="CELL DIVISION PROTEIN FTSX"/>
    <property type="match status" value="1"/>
</dbReference>
<dbReference type="InterPro" id="IPR040690">
    <property type="entry name" value="FtsX_ECD"/>
</dbReference>
<evidence type="ECO:0000256" key="12">
    <source>
        <dbReference type="PIRNR" id="PIRNR003097"/>
    </source>
</evidence>
<evidence type="ECO:0000259" key="14">
    <source>
        <dbReference type="Pfam" id="PF02687"/>
    </source>
</evidence>
<dbReference type="EMBL" id="CP060789">
    <property type="protein sequence ID" value="QNP56913.1"/>
    <property type="molecule type" value="Genomic_DNA"/>
</dbReference>
<dbReference type="KEGG" id="tdf:H9L22_06125"/>
<dbReference type="Proteomes" id="UP000516117">
    <property type="component" value="Chromosome"/>
</dbReference>
<evidence type="ECO:0000256" key="1">
    <source>
        <dbReference type="ARBA" id="ARBA00003552"/>
    </source>
</evidence>
<name>A0A7H0H8P7_9ACTN</name>
<feature type="domain" description="FtsX extracellular" evidence="15">
    <location>
        <begin position="55"/>
        <end position="157"/>
    </location>
</feature>
<evidence type="ECO:0000256" key="2">
    <source>
        <dbReference type="ARBA" id="ARBA00004651"/>
    </source>
</evidence>
<comment type="similarity">
    <text evidence="3 12">Belongs to the ABC-4 integral membrane protein family. FtsX subfamily.</text>
</comment>
<gene>
    <name evidence="16" type="ORF">H9L22_06125</name>
</gene>
<comment type="function">
    <text evidence="1">Part of the ABC transporter FtsEX involved in cellular division.</text>
</comment>
<dbReference type="RefSeq" id="WP_187722012.1">
    <property type="nucleotide sequence ID" value="NZ_BAABBL010000003.1"/>
</dbReference>
<feature type="transmembrane region" description="Helical" evidence="13">
    <location>
        <begin position="174"/>
        <end position="197"/>
    </location>
</feature>
<keyword evidence="9 13" id="KW-1133">Transmembrane helix</keyword>
<keyword evidence="8 13" id="KW-0812">Transmembrane</keyword>
<feature type="transmembrane region" description="Helical" evidence="13">
    <location>
        <begin position="218"/>
        <end position="251"/>
    </location>
</feature>
<dbReference type="InterPro" id="IPR047929">
    <property type="entry name" value="FtsX_actino"/>
</dbReference>
<evidence type="ECO:0000256" key="8">
    <source>
        <dbReference type="ARBA" id="ARBA00022692"/>
    </source>
</evidence>
<dbReference type="InterPro" id="IPR004513">
    <property type="entry name" value="FtsX"/>
</dbReference>
<evidence type="ECO:0000259" key="15">
    <source>
        <dbReference type="Pfam" id="PF18075"/>
    </source>
</evidence>
<evidence type="ECO:0000256" key="7">
    <source>
        <dbReference type="ARBA" id="ARBA00022618"/>
    </source>
</evidence>
<keyword evidence="7 12" id="KW-0132">Cell division</keyword>
<organism evidence="16 17">
    <name type="scientific">Tessaracoccus defluvii</name>
    <dbReference type="NCBI Taxonomy" id="1285901"/>
    <lineage>
        <taxon>Bacteria</taxon>
        <taxon>Bacillati</taxon>
        <taxon>Actinomycetota</taxon>
        <taxon>Actinomycetes</taxon>
        <taxon>Propionibacteriales</taxon>
        <taxon>Propionibacteriaceae</taxon>
        <taxon>Tessaracoccus</taxon>
    </lineage>
</organism>
<accession>A0A7H0H8P7</accession>
<keyword evidence="10 12" id="KW-0472">Membrane</keyword>
<dbReference type="AlphaFoldDB" id="A0A7H0H8P7"/>
<dbReference type="InterPro" id="IPR003838">
    <property type="entry name" value="ABC3_permease_C"/>
</dbReference>
<evidence type="ECO:0000256" key="9">
    <source>
        <dbReference type="ARBA" id="ARBA00022989"/>
    </source>
</evidence>
<evidence type="ECO:0000313" key="16">
    <source>
        <dbReference type="EMBL" id="QNP56913.1"/>
    </source>
</evidence>
<dbReference type="PIRSF" id="PIRSF003097">
    <property type="entry name" value="FtsX"/>
    <property type="match status" value="1"/>
</dbReference>
<dbReference type="Pfam" id="PF18075">
    <property type="entry name" value="FtsX_ECD"/>
    <property type="match status" value="1"/>
</dbReference>
<evidence type="ECO:0000256" key="5">
    <source>
        <dbReference type="ARBA" id="ARBA00021907"/>
    </source>
</evidence>
<feature type="transmembrane region" description="Helical" evidence="13">
    <location>
        <begin position="20"/>
        <end position="41"/>
    </location>
</feature>
<evidence type="ECO:0000256" key="6">
    <source>
        <dbReference type="ARBA" id="ARBA00022475"/>
    </source>
</evidence>
<dbReference type="GO" id="GO:0005886">
    <property type="term" value="C:plasma membrane"/>
    <property type="evidence" value="ECO:0007669"/>
    <property type="project" value="UniProtKB-SubCell"/>
</dbReference>
<evidence type="ECO:0000256" key="11">
    <source>
        <dbReference type="ARBA" id="ARBA00023306"/>
    </source>
</evidence>
<dbReference type="Gene3D" id="3.30.70.3040">
    <property type="match status" value="1"/>
</dbReference>
<comment type="subcellular location">
    <subcellularLocation>
        <location evidence="2">Cell membrane</location>
        <topology evidence="2">Multi-pass membrane protein</topology>
    </subcellularLocation>
</comment>